<dbReference type="Proteomes" id="UP000294933">
    <property type="component" value="Unassembled WGS sequence"/>
</dbReference>
<reference evidence="1 2" key="1">
    <citation type="submission" date="2018-06" db="EMBL/GenBank/DDBJ databases">
        <title>A transcriptomic atlas of mushroom development highlights an independent origin of complex multicellularity.</title>
        <authorList>
            <consortium name="DOE Joint Genome Institute"/>
            <person name="Krizsan K."/>
            <person name="Almasi E."/>
            <person name="Merenyi Z."/>
            <person name="Sahu N."/>
            <person name="Viragh M."/>
            <person name="Koszo T."/>
            <person name="Mondo S."/>
            <person name="Kiss B."/>
            <person name="Balint B."/>
            <person name="Kues U."/>
            <person name="Barry K."/>
            <person name="Hegedus J.C."/>
            <person name="Henrissat B."/>
            <person name="Johnson J."/>
            <person name="Lipzen A."/>
            <person name="Ohm R."/>
            <person name="Nagy I."/>
            <person name="Pangilinan J."/>
            <person name="Yan J."/>
            <person name="Xiong Y."/>
            <person name="Grigoriev I.V."/>
            <person name="Hibbett D.S."/>
            <person name="Nagy L.G."/>
        </authorList>
    </citation>
    <scope>NUCLEOTIDE SEQUENCE [LARGE SCALE GENOMIC DNA]</scope>
    <source>
        <strain evidence="1 2">SZMC22713</strain>
    </source>
</reference>
<accession>A0A4Y7PMR7</accession>
<evidence type="ECO:0000313" key="2">
    <source>
        <dbReference type="Proteomes" id="UP000294933"/>
    </source>
</evidence>
<dbReference type="VEuPathDB" id="FungiDB:BD410DRAFT_795428"/>
<organism evidence="1 2">
    <name type="scientific">Rickenella mellea</name>
    <dbReference type="NCBI Taxonomy" id="50990"/>
    <lineage>
        <taxon>Eukaryota</taxon>
        <taxon>Fungi</taxon>
        <taxon>Dikarya</taxon>
        <taxon>Basidiomycota</taxon>
        <taxon>Agaricomycotina</taxon>
        <taxon>Agaricomycetes</taxon>
        <taxon>Hymenochaetales</taxon>
        <taxon>Rickenellaceae</taxon>
        <taxon>Rickenella</taxon>
    </lineage>
</organism>
<dbReference type="AlphaFoldDB" id="A0A4Y7PMR7"/>
<evidence type="ECO:0000313" key="1">
    <source>
        <dbReference type="EMBL" id="TDL16408.1"/>
    </source>
</evidence>
<keyword evidence="2" id="KW-1185">Reference proteome</keyword>
<protein>
    <submittedName>
        <fullName evidence="1">Uncharacterized protein</fullName>
    </submittedName>
</protein>
<name>A0A4Y7PMR7_9AGAM</name>
<dbReference type="EMBL" id="ML170244">
    <property type="protein sequence ID" value="TDL16408.1"/>
    <property type="molecule type" value="Genomic_DNA"/>
</dbReference>
<proteinExistence type="predicted"/>
<sequence length="100" mass="11155">MTTSAFTEGRDTSKIAKITGLAAAANRHFRPSTCVICAVSRLHRIAMPPQGLDLRRSHFTKSRSEPARRRRTLGVRLEQTSHGLSGLNDLRGGWRRIMTV</sequence>
<gene>
    <name evidence="1" type="ORF">BD410DRAFT_795428</name>
</gene>